<dbReference type="Gene3D" id="3.90.76.10">
    <property type="entry name" value="Dipeptide-binding Protein, Domain 1"/>
    <property type="match status" value="1"/>
</dbReference>
<evidence type="ECO:0000256" key="3">
    <source>
        <dbReference type="SAM" id="SignalP"/>
    </source>
</evidence>
<feature type="signal peptide" evidence="3">
    <location>
        <begin position="1"/>
        <end position="40"/>
    </location>
</feature>
<dbReference type="EMBL" id="JABWDU010000009">
    <property type="protein sequence ID" value="NVD42478.1"/>
    <property type="molecule type" value="Genomic_DNA"/>
</dbReference>
<keyword evidence="3" id="KW-0732">Signal</keyword>
<protein>
    <submittedName>
        <fullName evidence="5">ABC transporter substrate-binding protein</fullName>
    </submittedName>
</protein>
<evidence type="ECO:0000313" key="6">
    <source>
        <dbReference type="Proteomes" id="UP000520198"/>
    </source>
</evidence>
<evidence type="ECO:0000256" key="2">
    <source>
        <dbReference type="ARBA" id="ARBA00005695"/>
    </source>
</evidence>
<dbReference type="GO" id="GO:0043190">
    <property type="term" value="C:ATP-binding cassette (ABC) transporter complex"/>
    <property type="evidence" value="ECO:0007669"/>
    <property type="project" value="InterPro"/>
</dbReference>
<dbReference type="PIRSF" id="PIRSF002741">
    <property type="entry name" value="MppA"/>
    <property type="match status" value="1"/>
</dbReference>
<reference evidence="5 6" key="1">
    <citation type="submission" date="2020-06" db="EMBL/GenBank/DDBJ databases">
        <authorList>
            <person name="Grouzdev D.S."/>
        </authorList>
    </citation>
    <scope>NUCLEOTIDE SEQUENCE [LARGE SCALE GENOMIC DNA]</scope>
    <source>
        <strain evidence="5 6">HO-A22</strain>
    </source>
</reference>
<organism evidence="5 6">
    <name type="scientific">Ensifer oleiphilus</name>
    <dbReference type="NCBI Taxonomy" id="2742698"/>
    <lineage>
        <taxon>Bacteria</taxon>
        <taxon>Pseudomonadati</taxon>
        <taxon>Pseudomonadota</taxon>
        <taxon>Alphaproteobacteria</taxon>
        <taxon>Hyphomicrobiales</taxon>
        <taxon>Rhizobiaceae</taxon>
        <taxon>Sinorhizobium/Ensifer group</taxon>
        <taxon>Ensifer</taxon>
    </lineage>
</organism>
<feature type="domain" description="Solute-binding protein family 5" evidence="4">
    <location>
        <begin position="93"/>
        <end position="418"/>
    </location>
</feature>
<dbReference type="InterPro" id="IPR039424">
    <property type="entry name" value="SBP_5"/>
</dbReference>
<dbReference type="InterPro" id="IPR030678">
    <property type="entry name" value="Peptide/Ni-bd"/>
</dbReference>
<keyword evidence="6" id="KW-1185">Reference proteome</keyword>
<dbReference type="Gene3D" id="3.10.105.10">
    <property type="entry name" value="Dipeptide-binding Protein, Domain 3"/>
    <property type="match status" value="1"/>
</dbReference>
<dbReference type="PANTHER" id="PTHR30290">
    <property type="entry name" value="PERIPLASMIC BINDING COMPONENT OF ABC TRANSPORTER"/>
    <property type="match status" value="1"/>
</dbReference>
<dbReference type="GO" id="GO:1904680">
    <property type="term" value="F:peptide transmembrane transporter activity"/>
    <property type="evidence" value="ECO:0007669"/>
    <property type="project" value="TreeGrafter"/>
</dbReference>
<evidence type="ECO:0000313" key="5">
    <source>
        <dbReference type="EMBL" id="NVD42478.1"/>
    </source>
</evidence>
<dbReference type="Proteomes" id="UP000520198">
    <property type="component" value="Unassembled WGS sequence"/>
</dbReference>
<gene>
    <name evidence="5" type="ORF">HT585_26760</name>
</gene>
<dbReference type="InterPro" id="IPR000914">
    <property type="entry name" value="SBP_5_dom"/>
</dbReference>
<name>A0A7Y6QBA7_9HYPH</name>
<comment type="subcellular location">
    <subcellularLocation>
        <location evidence="1">Periplasm</location>
    </subcellularLocation>
</comment>
<dbReference type="CDD" id="cd08494">
    <property type="entry name" value="PBP2_NikA_DppA_OppA_like_6"/>
    <property type="match status" value="1"/>
</dbReference>
<proteinExistence type="inferred from homology"/>
<comment type="caution">
    <text evidence="5">The sequence shown here is derived from an EMBL/GenBank/DDBJ whole genome shotgun (WGS) entry which is preliminary data.</text>
</comment>
<dbReference type="GO" id="GO:0030288">
    <property type="term" value="C:outer membrane-bounded periplasmic space"/>
    <property type="evidence" value="ECO:0007669"/>
    <property type="project" value="UniProtKB-ARBA"/>
</dbReference>
<dbReference type="GO" id="GO:0015833">
    <property type="term" value="P:peptide transport"/>
    <property type="evidence" value="ECO:0007669"/>
    <property type="project" value="TreeGrafter"/>
</dbReference>
<feature type="chain" id="PRO_5030645647" evidence="3">
    <location>
        <begin position="41"/>
        <end position="514"/>
    </location>
</feature>
<sequence length="514" mass="55934">MTGNTIDLGGLSGNGRKRGRSILASAALVMVVSTSTAALAQDAGFNPDASIVVGSLYEPQNLDNTAGAGQGINEAFNGNVYEALFTLTDAGDVAPGLVAEQTVSEDGLTYTFKLRPNVSFHSGDPLTAKDVKHSIERVVAPDSKSSRKKSLATISEIQTPDDQTVVIKLSARSISLPYNLSYVWIVNDAAKDLNASEDGTGPYRLDEWRRGSSLALTRNDKYWGTAPTNGEVVFQYFTDATALNNALLTGAVDVITSVQSPDSIAQFKDNPDFTVTAGQSTTKELLAFNDRIEPFNNVKVRKAIARAIDDKKLLQSIWGEYGTLIGSFVPPTDPWYVDLTAVDAYDVESAKALLKEAGFADGFSFKLDTPNYDPHPIVAQFLQSELAKVGIKVEINVITANEWYTKVYKAHDFQATLQEHVNHRDIVFYGNPDFYWGYNNPEVVDLIKQSEAAANTDEQTAKLTEANRIIAEDAASNWLYLYPQIVVSSSAVTGYPVNGLNSQFFAYNIKKSGN</sequence>
<accession>A0A7Y6QBA7</accession>
<dbReference type="Pfam" id="PF00496">
    <property type="entry name" value="SBP_bac_5"/>
    <property type="match status" value="1"/>
</dbReference>
<dbReference type="AlphaFoldDB" id="A0A7Y6QBA7"/>
<comment type="similarity">
    <text evidence="2">Belongs to the bacterial solute-binding protein 5 family.</text>
</comment>
<dbReference type="Gene3D" id="3.40.190.10">
    <property type="entry name" value="Periplasmic binding protein-like II"/>
    <property type="match status" value="1"/>
</dbReference>
<evidence type="ECO:0000259" key="4">
    <source>
        <dbReference type="Pfam" id="PF00496"/>
    </source>
</evidence>
<evidence type="ECO:0000256" key="1">
    <source>
        <dbReference type="ARBA" id="ARBA00004418"/>
    </source>
</evidence>
<dbReference type="SUPFAM" id="SSF53850">
    <property type="entry name" value="Periplasmic binding protein-like II"/>
    <property type="match status" value="1"/>
</dbReference>